<reference evidence="1 2" key="1">
    <citation type="submission" date="2018-07" db="EMBL/GenBank/DDBJ databases">
        <authorList>
            <person name="Zhang Y."/>
            <person name="Wang L."/>
            <person name="Ma S."/>
        </authorList>
    </citation>
    <scope>NUCLEOTIDE SEQUENCE [LARGE SCALE GENOMIC DNA]</scope>
    <source>
        <strain evidence="1 2">4-2</strain>
    </source>
</reference>
<accession>A0A3M0MR01</accession>
<dbReference type="RefSeq" id="WP_122113301.1">
    <property type="nucleotide sequence ID" value="NZ_QOKZ01000006.1"/>
</dbReference>
<dbReference type="AlphaFoldDB" id="A0A3M0MR01"/>
<evidence type="ECO:0000313" key="1">
    <source>
        <dbReference type="EMBL" id="RMC33747.1"/>
    </source>
</evidence>
<dbReference type="OrthoDB" id="8685801at2"/>
<dbReference type="Proteomes" id="UP000273516">
    <property type="component" value="Unassembled WGS sequence"/>
</dbReference>
<dbReference type="InterPro" id="IPR036619">
    <property type="entry name" value="NinB_sf"/>
</dbReference>
<protein>
    <submittedName>
        <fullName evidence="1">Uncharacterized protein</fullName>
    </submittedName>
</protein>
<proteinExistence type="predicted"/>
<comment type="caution">
    <text evidence="1">The sequence shown here is derived from an EMBL/GenBank/DDBJ whole genome shotgun (WGS) entry which is preliminary data.</text>
</comment>
<sequence length="149" mass="17569">MKFPTIRIVDDRQREYLREIALTLPPETMVRFSKGLSRTQRQNRTIHMWFGQVAGWMEDQTAAEAKAENKLEIGLPIMESHRPEWIEEWEPLYGPLPYGQRLKLFEFIPMTRKMKVAEMRQFMDGMQKKYAQMGLTLIDPDAQKYGGTT</sequence>
<dbReference type="EMBL" id="QOKZ01000006">
    <property type="protein sequence ID" value="RMC33747.1"/>
    <property type="molecule type" value="Genomic_DNA"/>
</dbReference>
<gene>
    <name evidence="1" type="ORF">C9E81_15705</name>
</gene>
<dbReference type="Gene3D" id="1.10.3790.10">
    <property type="entry name" value="NinB"/>
    <property type="match status" value="1"/>
</dbReference>
<name>A0A3M0MR01_9RHOB</name>
<keyword evidence="2" id="KW-1185">Reference proteome</keyword>
<evidence type="ECO:0000313" key="2">
    <source>
        <dbReference type="Proteomes" id="UP000273516"/>
    </source>
</evidence>
<organism evidence="1 2">
    <name type="scientific">Paracoccus alkanivorans</name>
    <dbReference type="NCBI Taxonomy" id="2116655"/>
    <lineage>
        <taxon>Bacteria</taxon>
        <taxon>Pseudomonadati</taxon>
        <taxon>Pseudomonadota</taxon>
        <taxon>Alphaproteobacteria</taxon>
        <taxon>Rhodobacterales</taxon>
        <taxon>Paracoccaceae</taxon>
        <taxon>Paracoccus</taxon>
    </lineage>
</organism>